<dbReference type="EMBL" id="OY731406">
    <property type="protein sequence ID" value="CAJ1973074.1"/>
    <property type="molecule type" value="Genomic_DNA"/>
</dbReference>
<dbReference type="InterPro" id="IPR000644">
    <property type="entry name" value="CBS_dom"/>
</dbReference>
<dbReference type="Pfam" id="PF00571">
    <property type="entry name" value="CBS"/>
    <property type="match status" value="1"/>
</dbReference>
<dbReference type="PANTHER" id="PTHR13780:SF124">
    <property type="entry name" value="OS01G0633400 PROTEIN"/>
    <property type="match status" value="1"/>
</dbReference>
<sequence>MQSRKIAEVLNVSDGGLDKEKDFTSSLHNDDRQHVQIDSGTALQQFLDHVPISSIAGIKNSPVLELKAGDSIRDAIHMLYEKDIFSAAIVDMVDSHMNSIKFSDRYMGLIDFTSMVLWCLEVSELAKSFLWEPFFPVNLDDTVFHALLLLSKHQVHVLPVIQQREDGLIGFVTQTAVVQHLLQYSELEWFDSIADKNLSDLRFEGLQNPSCVFADQTVADALKSLWQNQTSAVAVVDRETKKLLGNVRKSDVYILVRNNDLLRNRTILTVGEFIQIETDKAKTKPKIEHDHGAFLTAGSLRLKNSFTPRMDFPVASKENSTLKQIMEHTIETNTNFTFLTNDKEQVTGLLTLRDIILQFAPPCVNSTINGGGFFEFALEQSGCQVKNGTMIRNH</sequence>
<organism evidence="5 6">
    <name type="scientific">Sphenostylis stenocarpa</name>
    <dbReference type="NCBI Taxonomy" id="92480"/>
    <lineage>
        <taxon>Eukaryota</taxon>
        <taxon>Viridiplantae</taxon>
        <taxon>Streptophyta</taxon>
        <taxon>Embryophyta</taxon>
        <taxon>Tracheophyta</taxon>
        <taxon>Spermatophyta</taxon>
        <taxon>Magnoliopsida</taxon>
        <taxon>eudicotyledons</taxon>
        <taxon>Gunneridae</taxon>
        <taxon>Pentapetalae</taxon>
        <taxon>rosids</taxon>
        <taxon>fabids</taxon>
        <taxon>Fabales</taxon>
        <taxon>Fabaceae</taxon>
        <taxon>Papilionoideae</taxon>
        <taxon>50 kb inversion clade</taxon>
        <taxon>NPAAA clade</taxon>
        <taxon>indigoferoid/millettioid clade</taxon>
        <taxon>Phaseoleae</taxon>
        <taxon>Sphenostylis</taxon>
    </lineage>
</organism>
<evidence type="ECO:0000313" key="5">
    <source>
        <dbReference type="EMBL" id="CAJ1973074.1"/>
    </source>
</evidence>
<protein>
    <recommendedName>
        <fullName evidence="4">CBS domain-containing protein</fullName>
    </recommendedName>
</protein>
<dbReference type="PANTHER" id="PTHR13780">
    <property type="entry name" value="AMP-ACTIVATED PROTEIN KINASE, GAMMA REGULATORY SUBUNIT"/>
    <property type="match status" value="1"/>
</dbReference>
<dbReference type="Proteomes" id="UP001189624">
    <property type="component" value="Chromosome 9"/>
</dbReference>
<gene>
    <name evidence="5" type="ORF">AYBTSS11_LOCUS25132</name>
</gene>
<evidence type="ECO:0000259" key="4">
    <source>
        <dbReference type="PROSITE" id="PS51371"/>
    </source>
</evidence>
<evidence type="ECO:0000256" key="2">
    <source>
        <dbReference type="ARBA" id="ARBA00023122"/>
    </source>
</evidence>
<dbReference type="InterPro" id="IPR050511">
    <property type="entry name" value="AMPK_gamma/SDS23_families"/>
</dbReference>
<dbReference type="CDD" id="cd02205">
    <property type="entry name" value="CBS_pair_SF"/>
    <property type="match status" value="2"/>
</dbReference>
<dbReference type="Gramene" id="rna-AYBTSS11_LOCUS25132">
    <property type="protein sequence ID" value="CAJ1973074.1"/>
    <property type="gene ID" value="gene-AYBTSS11_LOCUS25132"/>
</dbReference>
<evidence type="ECO:0000256" key="3">
    <source>
        <dbReference type="PROSITE-ProRule" id="PRU00703"/>
    </source>
</evidence>
<keyword evidence="2 3" id="KW-0129">CBS domain</keyword>
<dbReference type="InterPro" id="IPR046342">
    <property type="entry name" value="CBS_dom_sf"/>
</dbReference>
<evidence type="ECO:0000256" key="1">
    <source>
        <dbReference type="ARBA" id="ARBA00022737"/>
    </source>
</evidence>
<name>A0AA86VV42_9FABA</name>
<keyword evidence="6" id="KW-1185">Reference proteome</keyword>
<accession>A0AA86VV42</accession>
<feature type="domain" description="CBS" evidence="4">
    <location>
        <begin position="205"/>
        <end position="262"/>
    </location>
</feature>
<dbReference type="AlphaFoldDB" id="A0AA86VV42"/>
<dbReference type="PROSITE" id="PS51371">
    <property type="entry name" value="CBS"/>
    <property type="match status" value="2"/>
</dbReference>
<reference evidence="5" key="1">
    <citation type="submission" date="2023-10" db="EMBL/GenBank/DDBJ databases">
        <authorList>
            <person name="Domelevo Entfellner J.-B."/>
        </authorList>
    </citation>
    <scope>NUCLEOTIDE SEQUENCE</scope>
</reference>
<proteinExistence type="predicted"/>
<keyword evidence="1" id="KW-0677">Repeat</keyword>
<evidence type="ECO:0000313" key="6">
    <source>
        <dbReference type="Proteomes" id="UP001189624"/>
    </source>
</evidence>
<dbReference type="SMART" id="SM00116">
    <property type="entry name" value="CBS"/>
    <property type="match status" value="2"/>
</dbReference>
<dbReference type="Gene3D" id="3.10.580.10">
    <property type="entry name" value="CBS-domain"/>
    <property type="match status" value="2"/>
</dbReference>
<feature type="domain" description="CBS" evidence="4">
    <location>
        <begin position="130"/>
        <end position="188"/>
    </location>
</feature>
<dbReference type="SUPFAM" id="SSF54631">
    <property type="entry name" value="CBS-domain pair"/>
    <property type="match status" value="2"/>
</dbReference>